<gene>
    <name evidence="1" type="ORF">L3Q82_016678</name>
</gene>
<evidence type="ECO:0000313" key="2">
    <source>
        <dbReference type="Proteomes" id="UP000831701"/>
    </source>
</evidence>
<keyword evidence="2" id="KW-1185">Reference proteome</keyword>
<dbReference type="Proteomes" id="UP000831701">
    <property type="component" value="Chromosome 2"/>
</dbReference>
<accession>A0ACB8X752</accession>
<sequence length="361" mass="38527">MRAGLSSCAAADPSTSSSWRPSGSTKLKVKEGGPLRLPCDSSTTGGADKKPVRWEKDGELVLELDPVSGVNRTRTSRLNVSEEAWRAEGDASVELGARRAGGPGRLHLLQLRPGGQEEACGPEGDRGGETAEHMPAASISISVHGEGIYNILGDALEFSATKSCQENGSKLEKHQRSVTAQTVSVARWDGVWKPAAGYTDRMSPNTSVIFNTSNILDGGPAEKCATEGENVTLNFHFDYKRGTAKLIRCEKDGELVSEVNTSSGEIKIGEKYKERASVSPNWRTQGDFSVTLQGVRLEDQGDYFFFTATEDGRKTEEKLAAVRMKVMKGATGLPGLQGPLGPPGPRGYEGRPGPPGLPGPK</sequence>
<proteinExistence type="predicted"/>
<feature type="non-terminal residue" evidence="1">
    <location>
        <position position="361"/>
    </location>
</feature>
<reference evidence="1" key="1">
    <citation type="submission" date="2022-04" db="EMBL/GenBank/DDBJ databases">
        <title>Jade perch genome.</title>
        <authorList>
            <person name="Chao B."/>
        </authorList>
    </citation>
    <scope>NUCLEOTIDE SEQUENCE</scope>
    <source>
        <strain evidence="1">CB-2022</strain>
    </source>
</reference>
<protein>
    <submittedName>
        <fullName evidence="1">Uncharacterized protein</fullName>
    </submittedName>
</protein>
<dbReference type="EMBL" id="CM041532">
    <property type="protein sequence ID" value="KAI3376152.1"/>
    <property type="molecule type" value="Genomic_DNA"/>
</dbReference>
<comment type="caution">
    <text evidence="1">The sequence shown here is derived from an EMBL/GenBank/DDBJ whole genome shotgun (WGS) entry which is preliminary data.</text>
</comment>
<evidence type="ECO:0000313" key="1">
    <source>
        <dbReference type="EMBL" id="KAI3376152.1"/>
    </source>
</evidence>
<name>A0ACB8X752_9TELE</name>
<organism evidence="1 2">
    <name type="scientific">Scortum barcoo</name>
    <name type="common">barcoo grunter</name>
    <dbReference type="NCBI Taxonomy" id="214431"/>
    <lineage>
        <taxon>Eukaryota</taxon>
        <taxon>Metazoa</taxon>
        <taxon>Chordata</taxon>
        <taxon>Craniata</taxon>
        <taxon>Vertebrata</taxon>
        <taxon>Euteleostomi</taxon>
        <taxon>Actinopterygii</taxon>
        <taxon>Neopterygii</taxon>
        <taxon>Teleostei</taxon>
        <taxon>Neoteleostei</taxon>
        <taxon>Acanthomorphata</taxon>
        <taxon>Eupercaria</taxon>
        <taxon>Centrarchiformes</taxon>
        <taxon>Terapontoidei</taxon>
        <taxon>Terapontidae</taxon>
        <taxon>Scortum</taxon>
    </lineage>
</organism>